<feature type="transmembrane region" description="Helical" evidence="8">
    <location>
        <begin position="128"/>
        <end position="150"/>
    </location>
</feature>
<evidence type="ECO:0000256" key="2">
    <source>
        <dbReference type="ARBA" id="ARBA00010145"/>
    </source>
</evidence>
<comment type="subcellular location">
    <subcellularLocation>
        <location evidence="1">Cell membrane</location>
        <topology evidence="1">Multi-pass membrane protein</topology>
    </subcellularLocation>
</comment>
<dbReference type="InterPro" id="IPR004776">
    <property type="entry name" value="Mem_transp_PIN-like"/>
</dbReference>
<proteinExistence type="inferred from homology"/>
<dbReference type="Proteomes" id="UP000254519">
    <property type="component" value="Unassembled WGS sequence"/>
</dbReference>
<keyword evidence="3" id="KW-0813">Transport</keyword>
<evidence type="ECO:0000256" key="3">
    <source>
        <dbReference type="ARBA" id="ARBA00022448"/>
    </source>
</evidence>
<feature type="transmembrane region" description="Helical" evidence="8">
    <location>
        <begin position="200"/>
        <end position="216"/>
    </location>
</feature>
<feature type="transmembrane region" description="Helical" evidence="8">
    <location>
        <begin position="287"/>
        <end position="310"/>
    </location>
</feature>
<name>A0A380C2P6_SPOPA</name>
<evidence type="ECO:0000256" key="6">
    <source>
        <dbReference type="ARBA" id="ARBA00022989"/>
    </source>
</evidence>
<feature type="transmembrane region" description="Helical" evidence="8">
    <location>
        <begin position="37"/>
        <end position="55"/>
    </location>
</feature>
<organism evidence="9 10">
    <name type="scientific">Sporosarcina pasteurii</name>
    <name type="common">Bacillus pasteurii</name>
    <dbReference type="NCBI Taxonomy" id="1474"/>
    <lineage>
        <taxon>Bacteria</taxon>
        <taxon>Bacillati</taxon>
        <taxon>Bacillota</taxon>
        <taxon>Bacilli</taxon>
        <taxon>Bacillales</taxon>
        <taxon>Caryophanaceae</taxon>
        <taxon>Sporosarcina</taxon>
    </lineage>
</organism>
<evidence type="ECO:0000256" key="4">
    <source>
        <dbReference type="ARBA" id="ARBA00022475"/>
    </source>
</evidence>
<reference evidence="9 10" key="1">
    <citation type="submission" date="2018-06" db="EMBL/GenBank/DDBJ databases">
        <authorList>
            <consortium name="Pathogen Informatics"/>
            <person name="Doyle S."/>
        </authorList>
    </citation>
    <scope>NUCLEOTIDE SEQUENCE [LARGE SCALE GENOMIC DNA]</scope>
    <source>
        <strain evidence="10">ATCC 11859 / DSM 33 / NCIB 8841 / NCTC 4822</strain>
    </source>
</reference>
<dbReference type="Gene3D" id="1.20.1530.20">
    <property type="match status" value="1"/>
</dbReference>
<dbReference type="GO" id="GO:0055085">
    <property type="term" value="P:transmembrane transport"/>
    <property type="evidence" value="ECO:0007669"/>
    <property type="project" value="InterPro"/>
</dbReference>
<feature type="transmembrane region" description="Helical" evidence="8">
    <location>
        <begin position="228"/>
        <end position="249"/>
    </location>
</feature>
<dbReference type="InterPro" id="IPR038770">
    <property type="entry name" value="Na+/solute_symporter_sf"/>
</dbReference>
<dbReference type="Pfam" id="PF03547">
    <property type="entry name" value="Mem_trans"/>
    <property type="match status" value="1"/>
</dbReference>
<evidence type="ECO:0000256" key="5">
    <source>
        <dbReference type="ARBA" id="ARBA00022692"/>
    </source>
</evidence>
<dbReference type="RefSeq" id="WP_243835720.1">
    <property type="nucleotide sequence ID" value="NZ_CP038012.1"/>
</dbReference>
<sequence length="316" mass="35852">MLPISDFVLAMMPLYMMAIIGFTARKLRVFNQHANQVMTQLMLYVTLPALILFSLQTTYSIELLIDFIWLVMMSIFVLSLSVFIAARLRKRAALPNEQKSVFESLIIFGNQGFIGFAVIHILMAEQGVIYLTIFNICYLILIWTYGIYIFTMHDRSVNWRMLFFNPGILSTLVGVCMLFLPLSWPDIILTTFENVGKMTVPLSMILIGSFLADIRIKDFIQYGKNKYIWIAAILKLMIVPLSLLVFIFLSVPHSLIIVAILTAAMPSATTTSVYAQKFGADTSFASFGVILTTLLCFITLPIIYTILQWIQPFISD</sequence>
<keyword evidence="6 8" id="KW-1133">Transmembrane helix</keyword>
<evidence type="ECO:0000313" key="9">
    <source>
        <dbReference type="EMBL" id="SUJ10648.1"/>
    </source>
</evidence>
<feature type="transmembrane region" description="Helical" evidence="8">
    <location>
        <begin position="67"/>
        <end position="88"/>
    </location>
</feature>
<evidence type="ECO:0000256" key="1">
    <source>
        <dbReference type="ARBA" id="ARBA00004651"/>
    </source>
</evidence>
<protein>
    <submittedName>
        <fullName evidence="9">Auxin efflux carrier</fullName>
    </submittedName>
</protein>
<dbReference type="GO" id="GO:0005886">
    <property type="term" value="C:plasma membrane"/>
    <property type="evidence" value="ECO:0007669"/>
    <property type="project" value="UniProtKB-SubCell"/>
</dbReference>
<comment type="similarity">
    <text evidence="2">Belongs to the auxin efflux carrier (TC 2.A.69) family.</text>
</comment>
<gene>
    <name evidence="9" type="ORF">NCTC4822_02026</name>
</gene>
<feature type="transmembrane region" description="Helical" evidence="8">
    <location>
        <begin position="162"/>
        <end position="180"/>
    </location>
</feature>
<dbReference type="AlphaFoldDB" id="A0A380C2P6"/>
<dbReference type="PANTHER" id="PTHR36838:SF1">
    <property type="entry name" value="SLR1864 PROTEIN"/>
    <property type="match status" value="1"/>
</dbReference>
<keyword evidence="5 8" id="KW-0812">Transmembrane</keyword>
<feature type="transmembrane region" description="Helical" evidence="8">
    <location>
        <begin position="255"/>
        <end position="275"/>
    </location>
</feature>
<evidence type="ECO:0000256" key="8">
    <source>
        <dbReference type="SAM" id="Phobius"/>
    </source>
</evidence>
<accession>A0A380C2P6</accession>
<evidence type="ECO:0000256" key="7">
    <source>
        <dbReference type="ARBA" id="ARBA00023136"/>
    </source>
</evidence>
<dbReference type="PANTHER" id="PTHR36838">
    <property type="entry name" value="AUXIN EFFLUX CARRIER FAMILY PROTEIN"/>
    <property type="match status" value="1"/>
</dbReference>
<keyword evidence="10" id="KW-1185">Reference proteome</keyword>
<dbReference type="EMBL" id="UGYZ01000002">
    <property type="protein sequence ID" value="SUJ10648.1"/>
    <property type="molecule type" value="Genomic_DNA"/>
</dbReference>
<evidence type="ECO:0000313" key="10">
    <source>
        <dbReference type="Proteomes" id="UP000254519"/>
    </source>
</evidence>
<keyword evidence="7 8" id="KW-0472">Membrane</keyword>
<feature type="transmembrane region" description="Helical" evidence="8">
    <location>
        <begin position="6"/>
        <end position="25"/>
    </location>
</feature>
<keyword evidence="4" id="KW-1003">Cell membrane</keyword>
<feature type="transmembrane region" description="Helical" evidence="8">
    <location>
        <begin position="100"/>
        <end position="122"/>
    </location>
</feature>